<name>D4KC82_9FIRM</name>
<dbReference type="KEGG" id="fpa:FPR_22660"/>
<reference evidence="2 3" key="1">
    <citation type="submission" date="2010-03" db="EMBL/GenBank/DDBJ databases">
        <title>The genome sequence of Faecalibacterium prausnitzii SL3/3.</title>
        <authorList>
            <consortium name="metaHIT consortium -- http://www.metahit.eu/"/>
            <person name="Pajon A."/>
            <person name="Turner K."/>
            <person name="Parkhill J."/>
            <person name="Duncan S."/>
            <person name="Flint H."/>
        </authorList>
    </citation>
    <scope>NUCLEOTIDE SEQUENCE [LARGE SCALE GENOMIC DNA]</scope>
    <source>
        <strain evidence="2 3">SL3/3</strain>
    </source>
</reference>
<dbReference type="PATRIC" id="fig|657322.3.peg.2177"/>
<evidence type="ECO:0000313" key="3">
    <source>
        <dbReference type="Proteomes" id="UP000007059"/>
    </source>
</evidence>
<protein>
    <submittedName>
        <fullName evidence="2">Uncharacterized protein</fullName>
    </submittedName>
</protein>
<gene>
    <name evidence="2" type="ORF">FPR_22660</name>
</gene>
<dbReference type="Proteomes" id="UP000007059">
    <property type="component" value="Chromosome"/>
</dbReference>
<accession>D4KC82</accession>
<dbReference type="EMBL" id="FP929046">
    <property type="protein sequence ID" value="CBL02445.1"/>
    <property type="molecule type" value="Genomic_DNA"/>
</dbReference>
<organism evidence="2 3">
    <name type="scientific">Faecalibacterium prausnitzii SL3/3</name>
    <dbReference type="NCBI Taxonomy" id="657322"/>
    <lineage>
        <taxon>Bacteria</taxon>
        <taxon>Bacillati</taxon>
        <taxon>Bacillota</taxon>
        <taxon>Clostridia</taxon>
        <taxon>Eubacteriales</taxon>
        <taxon>Oscillospiraceae</taxon>
        <taxon>Faecalibacterium</taxon>
    </lineage>
</organism>
<sequence length="83" mass="9885">MIEVINMTEKDKRVLKYAIDNLIARENNLCEGSCKNNPVHRAERERDRDLIIFGIRDVLCEVERLEEQEKEMLEKAKHEVVQF</sequence>
<dbReference type="HOGENOM" id="CLU_2537576_0_0_9"/>
<keyword evidence="1" id="KW-0175">Coiled coil</keyword>
<proteinExistence type="predicted"/>
<evidence type="ECO:0000256" key="1">
    <source>
        <dbReference type="SAM" id="Coils"/>
    </source>
</evidence>
<reference evidence="2 3" key="2">
    <citation type="submission" date="2010-03" db="EMBL/GenBank/DDBJ databases">
        <authorList>
            <person name="Pajon A."/>
        </authorList>
    </citation>
    <scope>NUCLEOTIDE SEQUENCE [LARGE SCALE GENOMIC DNA]</scope>
    <source>
        <strain evidence="2 3">SL3/3</strain>
    </source>
</reference>
<dbReference type="AlphaFoldDB" id="D4KC82"/>
<feature type="coiled-coil region" evidence="1">
    <location>
        <begin position="55"/>
        <end position="82"/>
    </location>
</feature>
<evidence type="ECO:0000313" key="2">
    <source>
        <dbReference type="EMBL" id="CBL02445.1"/>
    </source>
</evidence>